<dbReference type="Pfam" id="PF13712">
    <property type="entry name" value="Glyco_tranf_2_5"/>
    <property type="match status" value="1"/>
</dbReference>
<proteinExistence type="predicted"/>
<protein>
    <recommendedName>
        <fullName evidence="1">Streptomycin biosynthesis protein StrF domain-containing protein</fullName>
    </recommendedName>
</protein>
<name>A0ABU1Y405_9FLAO</name>
<dbReference type="Proteomes" id="UP001269081">
    <property type="component" value="Unassembled WGS sequence"/>
</dbReference>
<comment type="caution">
    <text evidence="2">The sequence shown here is derived from an EMBL/GenBank/DDBJ whole genome shotgun (WGS) entry which is preliminary data.</text>
</comment>
<dbReference type="EMBL" id="JAVDWQ010000002">
    <property type="protein sequence ID" value="MDR7208957.1"/>
    <property type="molecule type" value="Genomic_DNA"/>
</dbReference>
<gene>
    <name evidence="2" type="ORF">J2W48_000887</name>
</gene>
<keyword evidence="3" id="KW-1185">Reference proteome</keyword>
<organism evidence="2 3">
    <name type="scientific">Flavobacterium piscis</name>
    <dbReference type="NCBI Taxonomy" id="1114874"/>
    <lineage>
        <taxon>Bacteria</taxon>
        <taxon>Pseudomonadati</taxon>
        <taxon>Bacteroidota</taxon>
        <taxon>Flavobacteriia</taxon>
        <taxon>Flavobacteriales</taxon>
        <taxon>Flavobacteriaceae</taxon>
        <taxon>Flavobacterium</taxon>
    </lineage>
</organism>
<evidence type="ECO:0000259" key="1">
    <source>
        <dbReference type="Pfam" id="PF13712"/>
    </source>
</evidence>
<dbReference type="Gene3D" id="3.90.550.10">
    <property type="entry name" value="Spore Coat Polysaccharide Biosynthesis Protein SpsA, Chain A"/>
    <property type="match status" value="1"/>
</dbReference>
<reference evidence="2 3" key="1">
    <citation type="submission" date="2023-07" db="EMBL/GenBank/DDBJ databases">
        <title>Sorghum-associated microbial communities from plants grown in Nebraska, USA.</title>
        <authorList>
            <person name="Schachtman D."/>
        </authorList>
    </citation>
    <scope>NUCLEOTIDE SEQUENCE [LARGE SCALE GENOMIC DNA]</scope>
    <source>
        <strain evidence="2 3">4129</strain>
    </source>
</reference>
<dbReference type="RefSeq" id="WP_310278627.1">
    <property type="nucleotide sequence ID" value="NZ_JAVDWQ010000002.1"/>
</dbReference>
<dbReference type="InterPro" id="IPR029044">
    <property type="entry name" value="Nucleotide-diphossugar_trans"/>
</dbReference>
<evidence type="ECO:0000313" key="2">
    <source>
        <dbReference type="EMBL" id="MDR7208957.1"/>
    </source>
</evidence>
<dbReference type="SUPFAM" id="SSF53448">
    <property type="entry name" value="Nucleotide-diphospho-sugar transferases"/>
    <property type="match status" value="1"/>
</dbReference>
<accession>A0ABU1Y405</accession>
<feature type="domain" description="Streptomycin biosynthesis protein StrF" evidence="1">
    <location>
        <begin position="17"/>
        <end position="189"/>
    </location>
</feature>
<sequence length="282" mass="32387">MISIIICSRTSTINSILSENINSTIGCVYELIIIDNSTNQYSIFEAYNIGIAKSKNNLLCFLHDDILIYTNNWGVLLIDLFNKNKTIGLIGVAGAKVKTKMPSGWWDCPHNQKAVNLIQHFSTERKVTWDYGFEQENNVEVAVIDGVFMAMRKNETIQFDSKIKGFHNYDLSISLNFKKNGYKIIVTNQILIEHFSLGKLDQNWLKAIFKFHKIYSEYLPVTTRSANDTKEIKKLELKNATKYIKQILGLGFNRITISLLLDFFIISLKSGVYKEYLKKISK</sequence>
<evidence type="ECO:0000313" key="3">
    <source>
        <dbReference type="Proteomes" id="UP001269081"/>
    </source>
</evidence>
<dbReference type="InterPro" id="IPR059123">
    <property type="entry name" value="StrF_dom"/>
</dbReference>